<accession>A0A858BVT5</accession>
<organism evidence="2 3">
    <name type="scientific">Aminipila butyrica</name>
    <dbReference type="NCBI Taxonomy" id="433296"/>
    <lineage>
        <taxon>Bacteria</taxon>
        <taxon>Bacillati</taxon>
        <taxon>Bacillota</taxon>
        <taxon>Clostridia</taxon>
        <taxon>Peptostreptococcales</taxon>
        <taxon>Anaerovoracaceae</taxon>
        <taxon>Aminipila</taxon>
    </lineage>
</organism>
<protein>
    <submittedName>
        <fullName evidence="2">Diphthine--ammonia ligase</fullName>
        <ecNumber evidence="2">6.3.1.14</ecNumber>
    </submittedName>
</protein>
<evidence type="ECO:0000259" key="1">
    <source>
        <dbReference type="Pfam" id="PF01902"/>
    </source>
</evidence>
<proteinExistence type="predicted"/>
<dbReference type="AlphaFoldDB" id="A0A858BVT5"/>
<dbReference type="PANTHER" id="PTHR12196">
    <property type="entry name" value="DOMAIN OF UNKNOWN FUNCTION 71 DUF71 -CONTAINING PROTEIN"/>
    <property type="match status" value="1"/>
</dbReference>
<dbReference type="PANTHER" id="PTHR12196:SF2">
    <property type="entry name" value="DIPHTHINE--AMMONIA LIGASE"/>
    <property type="match status" value="1"/>
</dbReference>
<dbReference type="GO" id="GO:0017178">
    <property type="term" value="F:diphthine-ammonia ligase activity"/>
    <property type="evidence" value="ECO:0007669"/>
    <property type="project" value="UniProtKB-EC"/>
</dbReference>
<dbReference type="Proteomes" id="UP000466848">
    <property type="component" value="Chromosome"/>
</dbReference>
<dbReference type="EC" id="6.3.1.14" evidence="2"/>
<evidence type="ECO:0000313" key="3">
    <source>
        <dbReference type="Proteomes" id="UP000466848"/>
    </source>
</evidence>
<dbReference type="InterPro" id="IPR030662">
    <property type="entry name" value="DPH6/MJ0570"/>
</dbReference>
<dbReference type="InterPro" id="IPR014729">
    <property type="entry name" value="Rossmann-like_a/b/a_fold"/>
</dbReference>
<gene>
    <name evidence="2" type="ORF">Ami103574_12455</name>
</gene>
<dbReference type="CDD" id="cd01994">
    <property type="entry name" value="AANH_PF0828-like"/>
    <property type="match status" value="1"/>
</dbReference>
<dbReference type="NCBIfam" id="TIGR00290">
    <property type="entry name" value="MJ0570_dom"/>
    <property type="match status" value="1"/>
</dbReference>
<dbReference type="Pfam" id="PF01902">
    <property type="entry name" value="Diphthami_syn_2"/>
    <property type="match status" value="1"/>
</dbReference>
<keyword evidence="2" id="KW-0436">Ligase</keyword>
<dbReference type="SUPFAM" id="SSF52402">
    <property type="entry name" value="Adenine nucleotide alpha hydrolases-like"/>
    <property type="match status" value="1"/>
</dbReference>
<evidence type="ECO:0000313" key="2">
    <source>
        <dbReference type="EMBL" id="QIB70053.1"/>
    </source>
</evidence>
<dbReference type="GO" id="GO:0017183">
    <property type="term" value="P:protein histidyl modification to diphthamide"/>
    <property type="evidence" value="ECO:0007669"/>
    <property type="project" value="TreeGrafter"/>
</dbReference>
<dbReference type="KEGG" id="abut:Ami103574_12455"/>
<dbReference type="InterPro" id="IPR002761">
    <property type="entry name" value="Diphthami_syn_dom"/>
</dbReference>
<dbReference type="Gene3D" id="3.40.50.620">
    <property type="entry name" value="HUPs"/>
    <property type="match status" value="1"/>
</dbReference>
<dbReference type="Gene3D" id="3.90.1490.10">
    <property type="entry name" value="putative n-type atp pyrophosphatase, domain 2"/>
    <property type="match status" value="1"/>
</dbReference>
<dbReference type="RefSeq" id="WP_163067293.1">
    <property type="nucleotide sequence ID" value="NZ_CP048649.1"/>
</dbReference>
<name>A0A858BVT5_9FIRM</name>
<keyword evidence="3" id="KW-1185">Reference proteome</keyword>
<sequence length="217" mass="24572">MKNTVKFTAAYSGGKDSTFAIYKAVSMGLEPQSLLMTYNKDKERTWFHGIDRGMIVRLAESLKIPIKLIPTSGNEYEANFEKTLLEERRKGADVCVFGDIDIQAHLDWNEERCNNTGLKPFLPLWQQAREQVVYDFIDSGFITYITVIDTEKMDGSHIGKPLTRELVSQLKSEGIDVCGENGEYHTFVCDGPLFNRPIQLDTGTASFDGRYVRIKIA</sequence>
<reference evidence="2 3" key="1">
    <citation type="submission" date="2020-02" db="EMBL/GenBank/DDBJ databases">
        <authorList>
            <person name="Kim Y.B."/>
            <person name="Roh S.W."/>
        </authorList>
    </citation>
    <scope>NUCLEOTIDE SEQUENCE [LARGE SCALE GENOMIC DNA]</scope>
    <source>
        <strain evidence="2 3">DSM 103574</strain>
    </source>
</reference>
<dbReference type="EMBL" id="CP048649">
    <property type="protein sequence ID" value="QIB70053.1"/>
    <property type="molecule type" value="Genomic_DNA"/>
</dbReference>
<feature type="domain" description="Diphthamide synthase" evidence="1">
    <location>
        <begin position="6"/>
        <end position="215"/>
    </location>
</feature>